<gene>
    <name evidence="3" type="ORF">FB475_0257</name>
</gene>
<comment type="caution">
    <text evidence="3">The sequence shown here is derived from an EMBL/GenBank/DDBJ whole genome shotgun (WGS) entry which is preliminary data.</text>
</comment>
<dbReference type="Proteomes" id="UP000316298">
    <property type="component" value="Unassembled WGS sequence"/>
</dbReference>
<organism evidence="3 4">
    <name type="scientific">Kribbella jejuensis</name>
    <dbReference type="NCBI Taxonomy" id="236068"/>
    <lineage>
        <taxon>Bacteria</taxon>
        <taxon>Bacillati</taxon>
        <taxon>Actinomycetota</taxon>
        <taxon>Actinomycetes</taxon>
        <taxon>Propionibacteriales</taxon>
        <taxon>Kribbellaceae</taxon>
        <taxon>Kribbella</taxon>
    </lineage>
</organism>
<dbReference type="InterPro" id="IPR008979">
    <property type="entry name" value="Galactose-bd-like_sf"/>
</dbReference>
<proteinExistence type="predicted"/>
<name>A0A542ELG1_9ACTN</name>
<dbReference type="AlphaFoldDB" id="A0A542ELG1"/>
<evidence type="ECO:0000313" key="4">
    <source>
        <dbReference type="Proteomes" id="UP000316298"/>
    </source>
</evidence>
<feature type="domain" description="CBM6" evidence="2">
    <location>
        <begin position="460"/>
        <end position="594"/>
    </location>
</feature>
<keyword evidence="1" id="KW-0732">Signal</keyword>
<dbReference type="OrthoDB" id="9760056at2"/>
<dbReference type="PROSITE" id="PS51175">
    <property type="entry name" value="CBM6"/>
    <property type="match status" value="1"/>
</dbReference>
<dbReference type="InterPro" id="IPR005084">
    <property type="entry name" value="CBM6"/>
</dbReference>
<keyword evidence="4" id="KW-1185">Reference proteome</keyword>
<protein>
    <recommendedName>
        <fullName evidence="2">CBM6 domain-containing protein</fullName>
    </recommendedName>
</protein>
<reference evidence="3 4" key="1">
    <citation type="submission" date="2019-06" db="EMBL/GenBank/DDBJ databases">
        <title>Sequencing the genomes of 1000 actinobacteria strains.</title>
        <authorList>
            <person name="Klenk H.-P."/>
        </authorList>
    </citation>
    <scope>NUCLEOTIDE SEQUENCE [LARGE SCALE GENOMIC DNA]</scope>
    <source>
        <strain evidence="3 4">DSM 17305</strain>
    </source>
</reference>
<dbReference type="SUPFAM" id="SSF49785">
    <property type="entry name" value="Galactose-binding domain-like"/>
    <property type="match status" value="1"/>
</dbReference>
<evidence type="ECO:0000259" key="2">
    <source>
        <dbReference type="PROSITE" id="PS51175"/>
    </source>
</evidence>
<feature type="signal peptide" evidence="1">
    <location>
        <begin position="1"/>
        <end position="28"/>
    </location>
</feature>
<sequence>MPKPTRSTVLVSALALTLGALTAQHSTAAPTAETLAVDFSQTTGDFRGGASGTLYGLSDDGVPSQAVLNGAHVTNTSQKPPDGAQHPNGDVLNVEKSFFAGAGKDLLVYVPDMYPDWPYNKGRRPGDANNDGVWDYLPIIRQVAEKIATTSTHPKDIVFVPFNEPEGPWYPVGDWAYQKDIFLADWSAAYRTIQDVYAEHGLGHAKIGGPGWYAWHQQPSADLLSYAKAHNELPDLFIWHELGTNNLATFRGNYAQYEALLANLDLPQIPVNITEFGMLRDMGTPGQLVQWMSMFEDKKVDAETAYWNYSGNLSDNSSRNNGGNGGWWMFKWYGDLAGTKTVKVTPPRLNAVDTLQGMAAVDSVNKKATVLFGGGSQDVNLDLTGLDRIGSTVDVTVRADRLNGAEGAALQPPVVLSTRVAVSNGHVQLTVPNNDRYSAYQVQITPALAARQPVSTDLVSSVEAENTALTNATVYYEDPTREWNFMASNSRDVGSFNQAGSGATWPVTVPHAGSYRLSILAGTNGVPGKHALFVDGVFSKYVDYSAGLHWTYRGTTDVPLTLTAGAHTLSIRGSADGTTKLPGLDIVLDRFDLYDNTSGENAVYPAAEARLAGGAQLSYAQAGTAGYAALGGPATATVYAAAAATGYYDITAHFVTTKAHRQLKLLVNGRPVALPKVAAPGAWAATARVYLPQGINELTVSAPPGDLLLGDVTTSRGAAQLAAEADPANVHRAEAESLTLAGTAAVESLPAATGSNGSADADGVVHDVVNVGKGAANTITMARPAGFGAGEYQLVFGASNADKSDPINYNPQVISRFLDVTEAGGSTVRGAFRHNYSWNSFWDKTIPLTLTTRAGALTFGNPTGPAPHLDTVTLARFVAGSTLTPDS</sequence>
<dbReference type="Gene3D" id="2.60.120.260">
    <property type="entry name" value="Galactose-binding domain-like"/>
    <property type="match status" value="3"/>
</dbReference>
<dbReference type="EMBL" id="VFMM01000001">
    <property type="protein sequence ID" value="TQJ16168.1"/>
    <property type="molecule type" value="Genomic_DNA"/>
</dbReference>
<dbReference type="GO" id="GO:0030246">
    <property type="term" value="F:carbohydrate binding"/>
    <property type="evidence" value="ECO:0007669"/>
    <property type="project" value="InterPro"/>
</dbReference>
<evidence type="ECO:0000313" key="3">
    <source>
        <dbReference type="EMBL" id="TQJ16168.1"/>
    </source>
</evidence>
<evidence type="ECO:0000256" key="1">
    <source>
        <dbReference type="SAM" id="SignalP"/>
    </source>
</evidence>
<feature type="chain" id="PRO_5022150661" description="CBM6 domain-containing protein" evidence="1">
    <location>
        <begin position="29"/>
        <end position="887"/>
    </location>
</feature>
<dbReference type="SUPFAM" id="SSF51445">
    <property type="entry name" value="(Trans)glycosidases"/>
    <property type="match status" value="1"/>
</dbReference>
<dbReference type="InterPro" id="IPR017853">
    <property type="entry name" value="GH"/>
</dbReference>
<accession>A0A542ELG1</accession>
<dbReference type="RefSeq" id="WP_141851715.1">
    <property type="nucleotide sequence ID" value="NZ_BAAAKA010000008.1"/>
</dbReference>
<dbReference type="Gene3D" id="3.20.20.80">
    <property type="entry name" value="Glycosidases"/>
    <property type="match status" value="1"/>
</dbReference>